<evidence type="ECO:0000313" key="3">
    <source>
        <dbReference type="Proteomes" id="UP001249851"/>
    </source>
</evidence>
<proteinExistence type="predicted"/>
<dbReference type="Pfam" id="PF00651">
    <property type="entry name" value="BTB"/>
    <property type="match status" value="1"/>
</dbReference>
<accession>A0AAD9QXR6</accession>
<dbReference type="PROSITE" id="PS50097">
    <property type="entry name" value="BTB"/>
    <property type="match status" value="1"/>
</dbReference>
<dbReference type="PANTHER" id="PTHR22744">
    <property type="entry name" value="HELIX LOOP HELIX PROTEIN 21-RELATED"/>
    <property type="match status" value="1"/>
</dbReference>
<dbReference type="PANTHER" id="PTHR22744:SF17">
    <property type="entry name" value="BTB DOMAIN-CONTAINING PROTEIN"/>
    <property type="match status" value="1"/>
</dbReference>
<comment type="caution">
    <text evidence="2">The sequence shown here is derived from an EMBL/GenBank/DDBJ whole genome shotgun (WGS) entry which is preliminary data.</text>
</comment>
<feature type="domain" description="BTB" evidence="1">
    <location>
        <begin position="18"/>
        <end position="78"/>
    </location>
</feature>
<sequence>MQGPMDHNPDFSRPWHFSDVVLSVEGTKFHVHRSILSMWSPVFEKMFTADFSEKDAKEIKLPGKKAQEIRVLLNMIYSCETAGVSEENYEFLLALAEEYEIERVKKLCIQYLSWNINGTNCEHIYAVAEKYGLYTVMESSLEESKYRTLRSFERADDFENLTDKAKVVFLKFRVQELEETLNKYVTKCSSLVKRVYEMVADEGKESVCDNYEAHSGWSRDARTFKPSCRCCVRRVQNSYCQIYYGTLREDVKTLFDLGKNDKTVQRLQKEQRKGERGWH</sequence>
<reference evidence="2" key="1">
    <citation type="journal article" date="2023" name="G3 (Bethesda)">
        <title>Whole genome assembly and annotation of the endangered Caribbean coral Acropora cervicornis.</title>
        <authorList>
            <person name="Selwyn J.D."/>
            <person name="Vollmer S.V."/>
        </authorList>
    </citation>
    <scope>NUCLEOTIDE SEQUENCE</scope>
    <source>
        <strain evidence="2">K2</strain>
    </source>
</reference>
<reference evidence="2" key="2">
    <citation type="journal article" date="2023" name="Science">
        <title>Genomic signatures of disease resistance in endangered staghorn corals.</title>
        <authorList>
            <person name="Vollmer S.V."/>
            <person name="Selwyn J.D."/>
            <person name="Despard B.A."/>
            <person name="Roesel C.L."/>
        </authorList>
    </citation>
    <scope>NUCLEOTIDE SEQUENCE</scope>
    <source>
        <strain evidence="2">K2</strain>
    </source>
</reference>
<dbReference type="SMART" id="SM00225">
    <property type="entry name" value="BTB"/>
    <property type="match status" value="1"/>
</dbReference>
<dbReference type="InterPro" id="IPR000210">
    <property type="entry name" value="BTB/POZ_dom"/>
</dbReference>
<dbReference type="AlphaFoldDB" id="A0AAD9QXR6"/>
<dbReference type="SUPFAM" id="SSF54695">
    <property type="entry name" value="POZ domain"/>
    <property type="match status" value="1"/>
</dbReference>
<dbReference type="Proteomes" id="UP001249851">
    <property type="component" value="Unassembled WGS sequence"/>
</dbReference>
<name>A0AAD9QXR6_ACRCE</name>
<dbReference type="InterPro" id="IPR011333">
    <property type="entry name" value="SKP1/BTB/POZ_sf"/>
</dbReference>
<dbReference type="EMBL" id="JARQWQ010000010">
    <property type="protein sequence ID" value="KAK2569459.1"/>
    <property type="molecule type" value="Genomic_DNA"/>
</dbReference>
<gene>
    <name evidence="2" type="ORF">P5673_006394</name>
</gene>
<evidence type="ECO:0000313" key="2">
    <source>
        <dbReference type="EMBL" id="KAK2569459.1"/>
    </source>
</evidence>
<keyword evidence="3" id="KW-1185">Reference proteome</keyword>
<dbReference type="Gene3D" id="3.30.710.10">
    <property type="entry name" value="Potassium Channel Kv1.1, Chain A"/>
    <property type="match status" value="1"/>
</dbReference>
<protein>
    <submittedName>
        <fullName evidence="2">Kelch-like protein 2</fullName>
    </submittedName>
</protein>
<dbReference type="CDD" id="cd18186">
    <property type="entry name" value="BTB_POZ_ZBTB_KLHL-like"/>
    <property type="match status" value="1"/>
</dbReference>
<evidence type="ECO:0000259" key="1">
    <source>
        <dbReference type="PROSITE" id="PS50097"/>
    </source>
</evidence>
<organism evidence="2 3">
    <name type="scientific">Acropora cervicornis</name>
    <name type="common">Staghorn coral</name>
    <dbReference type="NCBI Taxonomy" id="6130"/>
    <lineage>
        <taxon>Eukaryota</taxon>
        <taxon>Metazoa</taxon>
        <taxon>Cnidaria</taxon>
        <taxon>Anthozoa</taxon>
        <taxon>Hexacorallia</taxon>
        <taxon>Scleractinia</taxon>
        <taxon>Astrocoeniina</taxon>
        <taxon>Acroporidae</taxon>
        <taxon>Acropora</taxon>
    </lineage>
</organism>